<feature type="transmembrane region" description="Helical" evidence="3">
    <location>
        <begin position="637"/>
        <end position="663"/>
    </location>
</feature>
<feature type="transmembrane region" description="Helical" evidence="3">
    <location>
        <begin position="358"/>
        <end position="376"/>
    </location>
</feature>
<feature type="transmembrane region" description="Helical" evidence="3">
    <location>
        <begin position="1036"/>
        <end position="1057"/>
    </location>
</feature>
<protein>
    <submittedName>
        <fullName evidence="4">DUF2339 domain-containing protein</fullName>
    </submittedName>
</protein>
<feature type="region of interest" description="Disordered" evidence="2">
    <location>
        <begin position="74"/>
        <end position="100"/>
    </location>
</feature>
<feature type="region of interest" description="Disordered" evidence="2">
    <location>
        <begin position="144"/>
        <end position="184"/>
    </location>
</feature>
<sequence>MEFLLFVFGVFTLSVAWRARSEARQAKKLAADLQRQLAELRETVVASVLRPQTTRADTSAPVAPAAAPAASYAQSWAAKSPTPPPATEPVAPPRAAPPATATDIAAFDPTAPLRATRPAVAAVPADVTDTATVESAAVLRSTLPDSQADTGTTARAASSSVGVGADASASSTSPSRPPPPPSQPPKWLLAAKAWLFGGNLVAKLGLLILFIGVSFLLKYTAARVSVPIELRLAGIVLADIALLAWGWRIRLSRPAISLPVQGAALGVLMLVTFGAFRLYHLIPGGMAFALLLVLTVFTCLLAVLQDAMWLAIFGIVGGFAAPIMASSGGGSHIGLFSYYALLNAGVLYLALYRSWRPLNLLGFFFTFAIATAWGVLRYTPENYLSVQLFLLLFFAFYVSIPQAYARQQAVKLKSYVDGTLVFGTPMLGFGLQFSLVKDMPFGVAFSALALGLFYIGLTTVLRRRPTLALLSDAFLALGVVFGTLAIPFALDGRWTSAAWALEGAGIVWIGLRQKQKLAWMFGLLVQAGAWISFFGTVTGLSPEKAMESNVWLGFLLLAITAFLMATRFRAQDERSNKLFTLLASAFLAFASVWLIAGAWAEIFLRTDGVAQANLLVISALLAAMVLYFIARKMQWRLASALALAAQGVAGVMLAALTVLQWDWGNPSPNLFDKPVLGALLICAGALFSSWALMRNDGATPGTVNHTLSRITMLWGGLWWYIMTAPYLAGWLAANYSLSENTGWYRPDALVMAIYGMLVAVSAIPPTLLAKRLQWPSLRVLATPAWIGLAIITAGMLVKLYLDTRLPRASLWLAYAALWLAGEWMLRTWPTNGWPLGAVPLRLLHVLRTGGLWLMIWPVAAIWITRWLHGADSAEAQLLAEAGWETSASWARFIPAWLMMAAIGWLMQRSRRDAWPTAPVSAWYQRWLIPLACGWALLLVAVWNLSQNGAMAPLPYIPLINPLDLTTCFALLLAWSCYRLLKQGPAADAQRKPLLEKWQLALAGALVAYGWFNLALLRTVSNYMDIPYDFNAMFASQFVQAMLSLVWSITALLLMRFAARRSLRGVWIVGAVLLAFVVAKLFLVDLSNVGGVERIVSFLGVGALMVGIGYLAPYPTQTETKAETA</sequence>
<feature type="transmembrane region" description="Helical" evidence="3">
    <location>
        <begin position="997"/>
        <end position="1016"/>
    </location>
</feature>
<feature type="transmembrane region" description="Helical" evidence="3">
    <location>
        <begin position="780"/>
        <end position="801"/>
    </location>
</feature>
<evidence type="ECO:0000256" key="2">
    <source>
        <dbReference type="SAM" id="MobiDB-lite"/>
    </source>
</evidence>
<dbReference type="PANTHER" id="PTHR38434">
    <property type="entry name" value="BLL2549 PROTEIN"/>
    <property type="match status" value="1"/>
</dbReference>
<gene>
    <name evidence="4" type="ORF">GTP55_14640</name>
</gene>
<accession>A0ABW9WJY7</accession>
<feature type="transmembrane region" description="Helical" evidence="3">
    <location>
        <begin position="441"/>
        <end position="460"/>
    </location>
</feature>
<keyword evidence="3" id="KW-1133">Transmembrane helix</keyword>
<feature type="transmembrane region" description="Helical" evidence="3">
    <location>
        <begin position="578"/>
        <end position="600"/>
    </location>
</feature>
<keyword evidence="5" id="KW-1185">Reference proteome</keyword>
<feature type="transmembrane region" description="Helical" evidence="3">
    <location>
        <begin position="807"/>
        <end position="825"/>
    </location>
</feature>
<dbReference type="Proteomes" id="UP000466332">
    <property type="component" value="Unassembled WGS sequence"/>
</dbReference>
<dbReference type="InterPro" id="IPR019286">
    <property type="entry name" value="DUF2339_TM"/>
</dbReference>
<evidence type="ECO:0000256" key="3">
    <source>
        <dbReference type="SAM" id="Phobius"/>
    </source>
</evidence>
<evidence type="ECO:0000256" key="1">
    <source>
        <dbReference type="SAM" id="Coils"/>
    </source>
</evidence>
<feature type="transmembrane region" description="Helical" evidence="3">
    <location>
        <begin position="956"/>
        <end position="977"/>
    </location>
</feature>
<evidence type="ECO:0000313" key="5">
    <source>
        <dbReference type="Proteomes" id="UP000466332"/>
    </source>
</evidence>
<dbReference type="RefSeq" id="WP_161045616.1">
    <property type="nucleotide sequence ID" value="NZ_WWCS01000008.1"/>
</dbReference>
<name>A0ABW9WJY7_9BURK</name>
<feature type="compositionally biased region" description="Low complexity" evidence="2">
    <location>
        <begin position="148"/>
        <end position="174"/>
    </location>
</feature>
<feature type="transmembrane region" description="Helical" evidence="3">
    <location>
        <begin position="382"/>
        <end position="400"/>
    </location>
</feature>
<feature type="transmembrane region" description="Helical" evidence="3">
    <location>
        <begin position="333"/>
        <end position="351"/>
    </location>
</feature>
<dbReference type="Pfam" id="PF10101">
    <property type="entry name" value="DUF2339"/>
    <property type="match status" value="1"/>
</dbReference>
<feature type="transmembrane region" description="Helical" evidence="3">
    <location>
        <begin position="288"/>
        <end position="321"/>
    </location>
</feature>
<feature type="transmembrane region" description="Helical" evidence="3">
    <location>
        <begin position="926"/>
        <end position="944"/>
    </location>
</feature>
<feature type="transmembrane region" description="Helical" evidence="3">
    <location>
        <begin position="412"/>
        <end position="435"/>
    </location>
</feature>
<feature type="transmembrane region" description="Helical" evidence="3">
    <location>
        <begin position="713"/>
        <end position="733"/>
    </location>
</feature>
<evidence type="ECO:0000313" key="4">
    <source>
        <dbReference type="EMBL" id="MYN40609.1"/>
    </source>
</evidence>
<proteinExistence type="predicted"/>
<reference evidence="4 5" key="1">
    <citation type="submission" date="2019-12" db="EMBL/GenBank/DDBJ databases">
        <title>Novel species isolated from a subtropical stream in China.</title>
        <authorList>
            <person name="Lu H."/>
        </authorList>
    </citation>
    <scope>NUCLEOTIDE SEQUENCE [LARGE SCALE GENOMIC DNA]</scope>
    <source>
        <strain evidence="4 5">FT109W</strain>
    </source>
</reference>
<feature type="coiled-coil region" evidence="1">
    <location>
        <begin position="16"/>
        <end position="43"/>
    </location>
</feature>
<feature type="transmembrane region" description="Helical" evidence="3">
    <location>
        <begin position="467"/>
        <end position="488"/>
    </location>
</feature>
<dbReference type="PANTHER" id="PTHR38434:SF1">
    <property type="entry name" value="BLL2549 PROTEIN"/>
    <property type="match status" value="1"/>
</dbReference>
<feature type="transmembrane region" description="Helical" evidence="3">
    <location>
        <begin position="748"/>
        <end position="768"/>
    </location>
</feature>
<feature type="transmembrane region" description="Helical" evidence="3">
    <location>
        <begin position="255"/>
        <end position="276"/>
    </location>
</feature>
<feature type="transmembrane region" description="Helical" evidence="3">
    <location>
        <begin position="888"/>
        <end position="906"/>
    </location>
</feature>
<feature type="transmembrane region" description="Helical" evidence="3">
    <location>
        <begin position="675"/>
        <end position="693"/>
    </location>
</feature>
<feature type="transmembrane region" description="Helical" evidence="3">
    <location>
        <begin position="229"/>
        <end position="249"/>
    </location>
</feature>
<feature type="compositionally biased region" description="Pro residues" evidence="2">
    <location>
        <begin position="81"/>
        <end position="96"/>
    </location>
</feature>
<feature type="transmembrane region" description="Helical" evidence="3">
    <location>
        <begin position="549"/>
        <end position="566"/>
    </location>
</feature>
<keyword evidence="3" id="KW-0812">Transmembrane</keyword>
<organism evidence="4 5">
    <name type="scientific">Duganella margarita</name>
    <dbReference type="NCBI Taxonomy" id="2692170"/>
    <lineage>
        <taxon>Bacteria</taxon>
        <taxon>Pseudomonadati</taxon>
        <taxon>Pseudomonadota</taxon>
        <taxon>Betaproteobacteria</taxon>
        <taxon>Burkholderiales</taxon>
        <taxon>Oxalobacteraceae</taxon>
        <taxon>Telluria group</taxon>
        <taxon>Duganella</taxon>
    </lineage>
</organism>
<keyword evidence="3" id="KW-0472">Membrane</keyword>
<feature type="transmembrane region" description="Helical" evidence="3">
    <location>
        <begin position="845"/>
        <end position="868"/>
    </location>
</feature>
<feature type="compositionally biased region" description="Pro residues" evidence="2">
    <location>
        <begin position="175"/>
        <end position="184"/>
    </location>
</feature>
<feature type="transmembrane region" description="Helical" evidence="3">
    <location>
        <begin position="518"/>
        <end position="537"/>
    </location>
</feature>
<feature type="transmembrane region" description="Helical" evidence="3">
    <location>
        <begin position="193"/>
        <end position="217"/>
    </location>
</feature>
<feature type="transmembrane region" description="Helical" evidence="3">
    <location>
        <begin position="612"/>
        <end position="630"/>
    </location>
</feature>
<keyword evidence="1" id="KW-0175">Coiled coil</keyword>
<feature type="transmembrane region" description="Helical" evidence="3">
    <location>
        <begin position="1064"/>
        <end position="1082"/>
    </location>
</feature>
<dbReference type="EMBL" id="WWCS01000008">
    <property type="protein sequence ID" value="MYN40609.1"/>
    <property type="molecule type" value="Genomic_DNA"/>
</dbReference>
<comment type="caution">
    <text evidence="4">The sequence shown here is derived from an EMBL/GenBank/DDBJ whole genome shotgun (WGS) entry which is preliminary data.</text>
</comment>
<feature type="transmembrane region" description="Helical" evidence="3">
    <location>
        <begin position="1094"/>
        <end position="1111"/>
    </location>
</feature>
<feature type="transmembrane region" description="Helical" evidence="3">
    <location>
        <begin position="494"/>
        <end position="511"/>
    </location>
</feature>